<proteinExistence type="predicted"/>
<dbReference type="Proteomes" id="UP000054279">
    <property type="component" value="Unassembled WGS sequence"/>
</dbReference>
<dbReference type="EMBL" id="KN837338">
    <property type="protein sequence ID" value="KIJ27331.1"/>
    <property type="molecule type" value="Genomic_DNA"/>
</dbReference>
<feature type="region of interest" description="Disordered" evidence="1">
    <location>
        <begin position="43"/>
        <end position="168"/>
    </location>
</feature>
<evidence type="ECO:0000256" key="1">
    <source>
        <dbReference type="SAM" id="MobiDB-lite"/>
    </source>
</evidence>
<dbReference type="AlphaFoldDB" id="A0A0C9UPG0"/>
<dbReference type="HOGENOM" id="CLU_1587538_0_0_1"/>
<feature type="compositionally biased region" description="Low complexity" evidence="1">
    <location>
        <begin position="81"/>
        <end position="114"/>
    </location>
</feature>
<sequence length="168" mass="17474">MPATDDSASEHSGNQRNSAHRTMGMSIRPMTGTCVFDAIAELTKNPSAEREQNEEPELVEGSVPLSATILPPLSPLRPICPSARGVPASSSPPSRPSSPSSRAASSTRSVSTPSCKTTMTSKLTRLQCPTAAVKPPAVASTGPGAKPSPEAPANPHCRSRRDRRAPAP</sequence>
<evidence type="ECO:0000313" key="3">
    <source>
        <dbReference type="Proteomes" id="UP000054279"/>
    </source>
</evidence>
<name>A0A0C9UPG0_SPHS4</name>
<keyword evidence="3" id="KW-1185">Reference proteome</keyword>
<reference evidence="2 3" key="1">
    <citation type="submission" date="2014-06" db="EMBL/GenBank/DDBJ databases">
        <title>Evolutionary Origins and Diversification of the Mycorrhizal Mutualists.</title>
        <authorList>
            <consortium name="DOE Joint Genome Institute"/>
            <consortium name="Mycorrhizal Genomics Consortium"/>
            <person name="Kohler A."/>
            <person name="Kuo A."/>
            <person name="Nagy L.G."/>
            <person name="Floudas D."/>
            <person name="Copeland A."/>
            <person name="Barry K.W."/>
            <person name="Cichocki N."/>
            <person name="Veneault-Fourrey C."/>
            <person name="LaButti K."/>
            <person name="Lindquist E.A."/>
            <person name="Lipzen A."/>
            <person name="Lundell T."/>
            <person name="Morin E."/>
            <person name="Murat C."/>
            <person name="Riley R."/>
            <person name="Ohm R."/>
            <person name="Sun H."/>
            <person name="Tunlid A."/>
            <person name="Henrissat B."/>
            <person name="Grigoriev I.V."/>
            <person name="Hibbett D.S."/>
            <person name="Martin F."/>
        </authorList>
    </citation>
    <scope>NUCLEOTIDE SEQUENCE [LARGE SCALE GENOMIC DNA]</scope>
    <source>
        <strain evidence="2 3">SS14</strain>
    </source>
</reference>
<feature type="compositionally biased region" description="Basic residues" evidence="1">
    <location>
        <begin position="157"/>
        <end position="168"/>
    </location>
</feature>
<gene>
    <name evidence="2" type="ORF">M422DRAFT_271475</name>
</gene>
<feature type="compositionally biased region" description="Polar residues" evidence="1">
    <location>
        <begin position="115"/>
        <end position="124"/>
    </location>
</feature>
<feature type="region of interest" description="Disordered" evidence="1">
    <location>
        <begin position="1"/>
        <end position="29"/>
    </location>
</feature>
<accession>A0A0C9UPG0</accession>
<organism evidence="2 3">
    <name type="scientific">Sphaerobolus stellatus (strain SS14)</name>
    <dbReference type="NCBI Taxonomy" id="990650"/>
    <lineage>
        <taxon>Eukaryota</taxon>
        <taxon>Fungi</taxon>
        <taxon>Dikarya</taxon>
        <taxon>Basidiomycota</taxon>
        <taxon>Agaricomycotina</taxon>
        <taxon>Agaricomycetes</taxon>
        <taxon>Phallomycetidae</taxon>
        <taxon>Geastrales</taxon>
        <taxon>Sphaerobolaceae</taxon>
        <taxon>Sphaerobolus</taxon>
    </lineage>
</organism>
<evidence type="ECO:0000313" key="2">
    <source>
        <dbReference type="EMBL" id="KIJ27331.1"/>
    </source>
</evidence>
<protein>
    <submittedName>
        <fullName evidence="2">Uncharacterized protein</fullName>
    </submittedName>
</protein>